<dbReference type="GO" id="GO:0016652">
    <property type="term" value="F:oxidoreductase activity, acting on NAD(P)H as acceptor"/>
    <property type="evidence" value="ECO:0007669"/>
    <property type="project" value="UniProtKB-UniRule"/>
</dbReference>
<comment type="subunit">
    <text evidence="6">Homodimer.</text>
</comment>
<comment type="caution">
    <text evidence="8">The sequence shown here is derived from an EMBL/GenBank/DDBJ whole genome shotgun (WGS) entry which is preliminary data.</text>
</comment>
<dbReference type="Proteomes" id="UP000290759">
    <property type="component" value="Unassembled WGS sequence"/>
</dbReference>
<dbReference type="InterPro" id="IPR029039">
    <property type="entry name" value="Flavoprotein-like_sf"/>
</dbReference>
<dbReference type="RefSeq" id="WP_129228875.1">
    <property type="nucleotide sequence ID" value="NZ_QYBB01000035.1"/>
</dbReference>
<accession>A0A4Q2U0K6</accession>
<feature type="binding site" evidence="6">
    <location>
        <begin position="15"/>
        <end position="17"/>
    </location>
    <ligand>
        <name>FMN</name>
        <dbReference type="ChEBI" id="CHEBI:58210"/>
    </ligand>
</feature>
<dbReference type="InterPro" id="IPR023048">
    <property type="entry name" value="NADH:quinone_OxRdtase_FMN_depd"/>
</dbReference>
<protein>
    <recommendedName>
        <fullName evidence="6">FMN dependent NADH:quinone oxidoreductase</fullName>
        <ecNumber evidence="6">1.6.5.-</ecNumber>
    </recommendedName>
    <alternativeName>
        <fullName evidence="6">Azo-dye reductase</fullName>
    </alternativeName>
    <alternativeName>
        <fullName evidence="6">FMN-dependent NADH-azo compound oxidoreductase</fullName>
    </alternativeName>
    <alternativeName>
        <fullName evidence="6">FMN-dependent NADH-azoreductase</fullName>
        <ecNumber evidence="6">1.7.1.17</ecNumber>
    </alternativeName>
</protein>
<proteinExistence type="inferred from homology"/>
<evidence type="ECO:0000256" key="4">
    <source>
        <dbReference type="ARBA" id="ARBA00023027"/>
    </source>
</evidence>
<keyword evidence="1 6" id="KW-0285">Flavoprotein</keyword>
<dbReference type="GO" id="GO:0009055">
    <property type="term" value="F:electron transfer activity"/>
    <property type="evidence" value="ECO:0007669"/>
    <property type="project" value="UniProtKB-UniRule"/>
</dbReference>
<dbReference type="OrthoDB" id="9787136at2"/>
<evidence type="ECO:0000256" key="1">
    <source>
        <dbReference type="ARBA" id="ARBA00022630"/>
    </source>
</evidence>
<dbReference type="AlphaFoldDB" id="A0A4Q2U0K6"/>
<dbReference type="EC" id="1.7.1.17" evidence="6"/>
<feature type="binding site" evidence="6">
    <location>
        <position position="9"/>
    </location>
    <ligand>
        <name>FMN</name>
        <dbReference type="ChEBI" id="CHEBI:58210"/>
    </ligand>
</feature>
<dbReference type="GO" id="GO:0016655">
    <property type="term" value="F:oxidoreductase activity, acting on NAD(P)H, quinone or similar compound as acceptor"/>
    <property type="evidence" value="ECO:0007669"/>
    <property type="project" value="InterPro"/>
</dbReference>
<comment type="catalytic activity">
    <reaction evidence="6">
        <text>2 a quinone + NADH + H(+) = 2 a 1,4-benzosemiquinone + NAD(+)</text>
        <dbReference type="Rhea" id="RHEA:65952"/>
        <dbReference type="ChEBI" id="CHEBI:15378"/>
        <dbReference type="ChEBI" id="CHEBI:57540"/>
        <dbReference type="ChEBI" id="CHEBI:57945"/>
        <dbReference type="ChEBI" id="CHEBI:132124"/>
        <dbReference type="ChEBI" id="CHEBI:134225"/>
    </reaction>
</comment>
<dbReference type="InterPro" id="IPR050104">
    <property type="entry name" value="FMN-dep_NADH:Q_OxRdtase_AzoR1"/>
</dbReference>
<comment type="similarity">
    <text evidence="6">Belongs to the azoreductase type 1 family.</text>
</comment>
<dbReference type="EC" id="1.6.5.-" evidence="6"/>
<evidence type="ECO:0000256" key="3">
    <source>
        <dbReference type="ARBA" id="ARBA00023002"/>
    </source>
</evidence>
<dbReference type="EMBL" id="QYBB01000035">
    <property type="protein sequence ID" value="RYC29959.1"/>
    <property type="molecule type" value="Genomic_DNA"/>
</dbReference>
<keyword evidence="9" id="KW-1185">Reference proteome</keyword>
<sequence>MKLLHVDSSILGDNSVSRQISAGIVEALKAENPGVEVVHRDLAAAPIGHLTGAYLAGQSADVKHDQALQEDLDLGGRALAEFLAADIVVVGAPMYNFAVPSQLKAWVDRILVAGKTFRYTASGAEGLVHGKRVVIAVSRGGTYEGTPASALEHQESWLKGVFGFIGLKDVEVIRAEGVAYGPEAREASLKAALDAAKALHAA</sequence>
<dbReference type="GO" id="GO:0010181">
    <property type="term" value="F:FMN binding"/>
    <property type="evidence" value="ECO:0007669"/>
    <property type="project" value="UniProtKB-UniRule"/>
</dbReference>
<name>A0A4Q2U0K6_9HYPH</name>
<dbReference type="PANTHER" id="PTHR43741">
    <property type="entry name" value="FMN-DEPENDENT NADH-AZOREDUCTASE 1"/>
    <property type="match status" value="1"/>
</dbReference>
<keyword evidence="3 6" id="KW-0560">Oxidoreductase</keyword>
<feature type="binding site" evidence="6">
    <location>
        <begin position="94"/>
        <end position="97"/>
    </location>
    <ligand>
        <name>FMN</name>
        <dbReference type="ChEBI" id="CHEBI:58210"/>
    </ligand>
</feature>
<reference evidence="8 9" key="2">
    <citation type="submission" date="2019-02" db="EMBL/GenBank/DDBJ databases">
        <title>'Lichenibacterium ramalinii' gen. nov. sp. nov., 'Lichenibacterium minor' gen. nov. sp. nov.</title>
        <authorList>
            <person name="Pankratov T."/>
        </authorList>
    </citation>
    <scope>NUCLEOTIDE SEQUENCE [LARGE SCALE GENOMIC DNA]</scope>
    <source>
        <strain evidence="8 9">RmlP026</strain>
    </source>
</reference>
<comment type="function">
    <text evidence="6">Quinone reductase that provides resistance to thiol-specific stress caused by electrophilic quinones.</text>
</comment>
<keyword evidence="2 6" id="KW-0288">FMN</keyword>
<dbReference type="SUPFAM" id="SSF52218">
    <property type="entry name" value="Flavoproteins"/>
    <property type="match status" value="1"/>
</dbReference>
<dbReference type="HAMAP" id="MF_01216">
    <property type="entry name" value="Azoreductase_type1"/>
    <property type="match status" value="1"/>
</dbReference>
<dbReference type="Pfam" id="PF02525">
    <property type="entry name" value="Flavodoxin_2"/>
    <property type="match status" value="1"/>
</dbReference>
<evidence type="ECO:0000256" key="6">
    <source>
        <dbReference type="HAMAP-Rule" id="MF_01216"/>
    </source>
</evidence>
<evidence type="ECO:0000259" key="7">
    <source>
        <dbReference type="Pfam" id="PF02525"/>
    </source>
</evidence>
<comment type="cofactor">
    <cofactor evidence="6">
        <name>FMN</name>
        <dbReference type="ChEBI" id="CHEBI:58210"/>
    </cofactor>
    <text evidence="6">Binds 1 FMN per subunit.</text>
</comment>
<reference evidence="8 9" key="1">
    <citation type="submission" date="2018-12" db="EMBL/GenBank/DDBJ databases">
        <authorList>
            <person name="Grouzdev D.S."/>
            <person name="Krutkina M.S."/>
        </authorList>
    </citation>
    <scope>NUCLEOTIDE SEQUENCE [LARGE SCALE GENOMIC DNA]</scope>
    <source>
        <strain evidence="8 9">RmlP026</strain>
    </source>
</reference>
<dbReference type="PANTHER" id="PTHR43741:SF4">
    <property type="entry name" value="FMN-DEPENDENT NADH:QUINONE OXIDOREDUCTASE"/>
    <property type="match status" value="1"/>
</dbReference>
<organism evidence="8 9">
    <name type="scientific">Lichenibacterium minor</name>
    <dbReference type="NCBI Taxonomy" id="2316528"/>
    <lineage>
        <taxon>Bacteria</taxon>
        <taxon>Pseudomonadati</taxon>
        <taxon>Pseudomonadota</taxon>
        <taxon>Alphaproteobacteria</taxon>
        <taxon>Hyphomicrobiales</taxon>
        <taxon>Lichenihabitantaceae</taxon>
        <taxon>Lichenibacterium</taxon>
    </lineage>
</organism>
<dbReference type="Gene3D" id="3.40.50.360">
    <property type="match status" value="1"/>
</dbReference>
<keyword evidence="4 6" id="KW-0520">NAD</keyword>
<evidence type="ECO:0000313" key="9">
    <source>
        <dbReference type="Proteomes" id="UP000290759"/>
    </source>
</evidence>
<dbReference type="InterPro" id="IPR003680">
    <property type="entry name" value="Flavodoxin_fold"/>
</dbReference>
<evidence type="ECO:0000313" key="8">
    <source>
        <dbReference type="EMBL" id="RYC29959.1"/>
    </source>
</evidence>
<comment type="catalytic activity">
    <reaction evidence="5">
        <text>N,N-dimethyl-1,4-phenylenediamine + anthranilate + 2 NAD(+) = 2-(4-dimethylaminophenyl)diazenylbenzoate + 2 NADH + 2 H(+)</text>
        <dbReference type="Rhea" id="RHEA:55872"/>
        <dbReference type="ChEBI" id="CHEBI:15378"/>
        <dbReference type="ChEBI" id="CHEBI:15783"/>
        <dbReference type="ChEBI" id="CHEBI:16567"/>
        <dbReference type="ChEBI" id="CHEBI:57540"/>
        <dbReference type="ChEBI" id="CHEBI:57945"/>
        <dbReference type="ChEBI" id="CHEBI:71579"/>
        <dbReference type="EC" id="1.7.1.17"/>
    </reaction>
    <physiologicalReaction direction="right-to-left" evidence="5">
        <dbReference type="Rhea" id="RHEA:55874"/>
    </physiologicalReaction>
</comment>
<feature type="domain" description="Flavodoxin-like fold" evidence="7">
    <location>
        <begin position="1"/>
        <end position="198"/>
    </location>
</feature>
<evidence type="ECO:0000256" key="5">
    <source>
        <dbReference type="ARBA" id="ARBA00048542"/>
    </source>
</evidence>
<comment type="function">
    <text evidence="6">Also exhibits azoreductase activity. Catalyzes the reductive cleavage of the azo bond in aromatic azo compounds to the corresponding amines.</text>
</comment>
<evidence type="ECO:0000256" key="2">
    <source>
        <dbReference type="ARBA" id="ARBA00022643"/>
    </source>
</evidence>
<gene>
    <name evidence="6" type="primary">azoR</name>
    <name evidence="8" type="ORF">D3273_21100</name>
</gene>
<feature type="binding site" evidence="6">
    <location>
        <begin position="138"/>
        <end position="141"/>
    </location>
    <ligand>
        <name>FMN</name>
        <dbReference type="ChEBI" id="CHEBI:58210"/>
    </ligand>
</feature>